<reference evidence="2" key="2">
    <citation type="submission" date="2024-06" db="EMBL/GenBank/DDBJ databases">
        <authorList>
            <person name="Petrova K.O."/>
            <person name="Toshchakov S.V."/>
            <person name="Boltjanskaja Y.V."/>
            <person name="Kevbrin V."/>
        </authorList>
    </citation>
    <scope>NUCLEOTIDE SEQUENCE</scope>
    <source>
        <strain evidence="2">Z-910T</strain>
    </source>
</reference>
<protein>
    <submittedName>
        <fullName evidence="2">SagB/ThcOx family dehydrogenase</fullName>
    </submittedName>
</protein>
<accession>A0AAU7VLF7</accession>
<dbReference type="InterPro" id="IPR029479">
    <property type="entry name" value="Nitroreductase"/>
</dbReference>
<dbReference type="RefSeq" id="WP_350343465.1">
    <property type="nucleotide sequence ID" value="NZ_CP158367.1"/>
</dbReference>
<feature type="domain" description="Nitroreductase" evidence="1">
    <location>
        <begin position="62"/>
        <end position="239"/>
    </location>
</feature>
<dbReference type="AlphaFoldDB" id="A0AAU7VLF7"/>
<dbReference type="InterPro" id="IPR000415">
    <property type="entry name" value="Nitroreductase-like"/>
</dbReference>
<sequence>MENREFLKANFRNELAKIETDQQKGMERPVKQKPVKEGEEVIDLPSIEDIDIGEKSIKKCLAGRRSHRKFLDKKLSLKELSFLLWSTQGISGKNENLRTSPSAGARHPFETYIEVHNVEQLTPGLYRYLPMDHKLVVLKNRSKSNELVECCLNQPFAGDCAATFIWSVIPYRTEWRYSVASHKPIALDAGHLCQNLYLACEAIDSGTCAIGAYDQQAIDKFIGVDGNEEFVIYISPVGKVK</sequence>
<dbReference type="NCBIfam" id="TIGR03605">
    <property type="entry name" value="antibiot_sagB"/>
    <property type="match status" value="1"/>
</dbReference>
<dbReference type="CDD" id="cd02142">
    <property type="entry name" value="McbC_SagB-like_oxidoreductase"/>
    <property type="match status" value="1"/>
</dbReference>
<name>A0AAU7VLF7_9FIRM</name>
<dbReference type="SUPFAM" id="SSF55469">
    <property type="entry name" value="FMN-dependent nitroreductase-like"/>
    <property type="match status" value="1"/>
</dbReference>
<evidence type="ECO:0000259" key="1">
    <source>
        <dbReference type="Pfam" id="PF00881"/>
    </source>
</evidence>
<dbReference type="Pfam" id="PF00881">
    <property type="entry name" value="Nitroreductase"/>
    <property type="match status" value="1"/>
</dbReference>
<proteinExistence type="predicted"/>
<dbReference type="PANTHER" id="PTHR43745:SF2">
    <property type="entry name" value="NITROREDUCTASE MJ1384-RELATED"/>
    <property type="match status" value="1"/>
</dbReference>
<dbReference type="PANTHER" id="PTHR43745">
    <property type="entry name" value="NITROREDUCTASE MJ1384-RELATED"/>
    <property type="match status" value="1"/>
</dbReference>
<gene>
    <name evidence="2" type="ORF">PRVXT_002774</name>
</gene>
<dbReference type="InterPro" id="IPR052544">
    <property type="entry name" value="Bacteriocin_Proc_Enz"/>
</dbReference>
<dbReference type="GO" id="GO:0016491">
    <property type="term" value="F:oxidoreductase activity"/>
    <property type="evidence" value="ECO:0007669"/>
    <property type="project" value="InterPro"/>
</dbReference>
<evidence type="ECO:0000313" key="2">
    <source>
        <dbReference type="EMBL" id="XBX74716.1"/>
    </source>
</evidence>
<reference evidence="2" key="1">
    <citation type="journal article" date="2013" name="Extremophiles">
        <title>Proteinivorax tanatarense gen. nov., sp. nov., an anaerobic, haloalkaliphilic, proteolytic bacterium isolated from a decaying algal bloom, and proposal of Proteinivoraceae fam. nov.</title>
        <authorList>
            <person name="Kevbrin V."/>
            <person name="Boltyanskaya Y."/>
            <person name="Zhilina T."/>
            <person name="Kolganova T."/>
            <person name="Lavrentjeva E."/>
            <person name="Kuznetsov B."/>
        </authorList>
    </citation>
    <scope>NUCLEOTIDE SEQUENCE</scope>
    <source>
        <strain evidence="2">Z-910T</strain>
    </source>
</reference>
<dbReference type="InterPro" id="IPR020051">
    <property type="entry name" value="SagB-type_dehydrogenase"/>
</dbReference>
<dbReference type="Gene3D" id="3.40.109.10">
    <property type="entry name" value="NADH Oxidase"/>
    <property type="match status" value="1"/>
</dbReference>
<organism evidence="2">
    <name type="scientific">Proteinivorax tanatarense</name>
    <dbReference type="NCBI Taxonomy" id="1260629"/>
    <lineage>
        <taxon>Bacteria</taxon>
        <taxon>Bacillati</taxon>
        <taxon>Bacillota</taxon>
        <taxon>Clostridia</taxon>
        <taxon>Eubacteriales</taxon>
        <taxon>Proteinivoracaceae</taxon>
        <taxon>Proteinivorax</taxon>
    </lineage>
</organism>
<dbReference type="EMBL" id="CP158367">
    <property type="protein sequence ID" value="XBX74716.1"/>
    <property type="molecule type" value="Genomic_DNA"/>
</dbReference>